<dbReference type="PROSITE" id="PS00383">
    <property type="entry name" value="TYR_PHOSPHATASE_1"/>
    <property type="match status" value="1"/>
</dbReference>
<keyword evidence="4" id="KW-0479">Metal-binding</keyword>
<dbReference type="SUPFAM" id="SSF52799">
    <property type="entry name" value="(Phosphotyrosine protein) phosphatases II"/>
    <property type="match status" value="1"/>
</dbReference>
<evidence type="ECO:0000259" key="16">
    <source>
        <dbReference type="PROSITE" id="PS51339"/>
    </source>
</evidence>
<evidence type="ECO:0000256" key="2">
    <source>
        <dbReference type="ARBA" id="ARBA00007471"/>
    </source>
</evidence>
<dbReference type="EC" id="3.1.3.95" evidence="3"/>
<evidence type="ECO:0000256" key="10">
    <source>
        <dbReference type="ARBA" id="ARBA00032571"/>
    </source>
</evidence>
<protein>
    <recommendedName>
        <fullName evidence="3">phosphatidylinositol-3,5-bisphosphate 3-phosphatase</fullName>
        <ecNumber evidence="3">3.1.3.95</ecNumber>
    </recommendedName>
    <alternativeName>
        <fullName evidence="10">Phosphatidylinositol-3,5-bisphosphate 3-phosphatase</fullName>
    </alternativeName>
</protein>
<evidence type="ECO:0000256" key="1">
    <source>
        <dbReference type="ARBA" id="ARBA00004370"/>
    </source>
</evidence>
<evidence type="ECO:0000256" key="4">
    <source>
        <dbReference type="ARBA" id="ARBA00022723"/>
    </source>
</evidence>
<dbReference type="Pfam" id="PF06602">
    <property type="entry name" value="Myotub-related"/>
    <property type="match status" value="1"/>
</dbReference>
<keyword evidence="18" id="KW-1185">Reference proteome</keyword>
<feature type="compositionally biased region" description="Basic and acidic residues" evidence="14">
    <location>
        <begin position="297"/>
        <end position="311"/>
    </location>
</feature>
<dbReference type="GO" id="GO:0046856">
    <property type="term" value="P:phosphatidylinositol dephosphorylation"/>
    <property type="evidence" value="ECO:0007669"/>
    <property type="project" value="TreeGrafter"/>
</dbReference>
<evidence type="ECO:0000256" key="6">
    <source>
        <dbReference type="ARBA" id="ARBA00022801"/>
    </source>
</evidence>
<evidence type="ECO:0000259" key="15">
    <source>
        <dbReference type="PROSITE" id="PS50178"/>
    </source>
</evidence>
<feature type="region of interest" description="Disordered" evidence="14">
    <location>
        <begin position="741"/>
        <end position="765"/>
    </location>
</feature>
<sequence>MVKEVFGEELIEEEHQQQQAEDMPSSSYMIKIKATELFPKEKVEKEDDSLQIPFAELSGEFVKYIGRYDSGILAISNYRLYLSNSTKSFETSIPLRLIENVSIKEMFQLVISCKDACTHVCSFSTNELCNDWHSRISAATSVPDQLENLFAFAFYAWESEKESSHDHESNRLKHAISYDVHFKEELDRLKFDLKGAWRVSNINSDFKLCSSYPKQLIVPACISDETLAAVANFRSSKRIPIVTYRHPSGAVIARSSQPEVGWLGWRNNKDEQLLKALADACSFDNGKINSSSLPTKVESDSDHSLDTSNPEKVDLETPKKILIIDARSYASAVTNRARGGGVECAEYYPNAEIEFMNLGNIHVIRKSFQSLRQLCIDADIPNWFSLLEKTNWLQHISGLLSAANIVVHAIEKNNRPVLVHCSDGWDRTSQISSISQLLLDPYYRTMEGFMVLVEKEWLAFGHKFGDRVGHGVGSDDTNERCPVFLQWIDCVYQIHNQFPCSFEFTTSYLIKLAQHVHSCLFGTFLCNTLKERIENFINERTFSVWPFLSTPIYKNPLYQTTLDKVLWPSHRISSLVFWRELYGGSFHTPHSNGNDNLKISSDTIYTETGLIKTRSFDDLVSEIKSSKDSVRRLSDPSVFADSNTISMRVSILSCDSGTSNGHNDDINNQEKGIKTNINNHILPLCTNNNNHIINNHNNGDINIDELANNEQSTTAKEEMMIQTNLDVKIPECTIVEHQKNNEEKKEIKRGVEKEDENNHEGQEQIADDDLNNKDEIDGHKLSIQMIETVENLEQHFKKLKSNFQNGHSKSKKESTSSNDSQFSTPVLRSITPATLEKTISSVDGLSFALSQENLRLQQLVHEYKLKEEKLYYELLVTRRALVNATSCQCGKNQNNQRAHSAATSEDPHQEYNSENSVCSWEAVDEKPNDGHNNHVPWIPDFARSKCKNCQIEFWLGRRRHHCRLCMEIFCADCSDHFAQLPNNENIQCQYPVRLCEPCFKSIVEKETN</sequence>
<feature type="domain" description="Myotubularin phosphatase" evidence="16">
    <location>
        <begin position="176"/>
        <end position="582"/>
    </location>
</feature>
<dbReference type="PANTHER" id="PTHR10807:SF75">
    <property type="entry name" value="PHOSPHATIDYLINOSITOL-3-PHOSPHATE PHOSPHATASE"/>
    <property type="match status" value="1"/>
</dbReference>
<evidence type="ECO:0000256" key="12">
    <source>
        <dbReference type="PIRSR" id="PIRSR630564-2"/>
    </source>
</evidence>
<proteinExistence type="inferred from homology"/>
<dbReference type="InterPro" id="IPR000306">
    <property type="entry name" value="Znf_FYVE"/>
</dbReference>
<feature type="compositionally biased region" description="Basic and acidic residues" evidence="14">
    <location>
        <begin position="741"/>
        <end position="762"/>
    </location>
</feature>
<keyword evidence="7" id="KW-0862">Zinc</keyword>
<evidence type="ECO:0000256" key="7">
    <source>
        <dbReference type="ARBA" id="ARBA00022833"/>
    </source>
</evidence>
<dbReference type="PROSITE" id="PS50178">
    <property type="entry name" value="ZF_FYVE"/>
    <property type="match status" value="1"/>
</dbReference>
<dbReference type="AlphaFoldDB" id="A0A9J6BV95"/>
<keyword evidence="5 13" id="KW-0863">Zinc-finger</keyword>
<dbReference type="InterPro" id="IPR003595">
    <property type="entry name" value="Tyr_Pase_cat"/>
</dbReference>
<evidence type="ECO:0000256" key="9">
    <source>
        <dbReference type="ARBA" id="ARBA00023136"/>
    </source>
</evidence>
<dbReference type="GO" id="GO:0010506">
    <property type="term" value="P:regulation of autophagy"/>
    <property type="evidence" value="ECO:0007669"/>
    <property type="project" value="TreeGrafter"/>
</dbReference>
<feature type="active site" description="Phosphocysteine intermediate" evidence="11">
    <location>
        <position position="421"/>
    </location>
</feature>
<feature type="region of interest" description="Disordered" evidence="14">
    <location>
        <begin position="292"/>
        <end position="311"/>
    </location>
</feature>
<dbReference type="PROSITE" id="PS51339">
    <property type="entry name" value="PPASE_MYOTUBULARIN"/>
    <property type="match status" value="1"/>
</dbReference>
<keyword evidence="9" id="KW-0472">Membrane</keyword>
<feature type="compositionally biased region" description="Polar residues" evidence="14">
    <location>
        <begin position="815"/>
        <end position="824"/>
    </location>
</feature>
<dbReference type="Pfam" id="PF01363">
    <property type="entry name" value="FYVE"/>
    <property type="match status" value="1"/>
</dbReference>
<feature type="region of interest" description="Disordered" evidence="14">
    <location>
        <begin position="804"/>
        <end position="824"/>
    </location>
</feature>
<evidence type="ECO:0000256" key="11">
    <source>
        <dbReference type="PIRSR" id="PIRSR630564-1"/>
    </source>
</evidence>
<evidence type="ECO:0000256" key="14">
    <source>
        <dbReference type="SAM" id="MobiDB-lite"/>
    </source>
</evidence>
<evidence type="ECO:0000256" key="8">
    <source>
        <dbReference type="ARBA" id="ARBA00023098"/>
    </source>
</evidence>
<evidence type="ECO:0000256" key="13">
    <source>
        <dbReference type="PROSITE-ProRule" id="PRU00091"/>
    </source>
</evidence>
<dbReference type="GO" id="GO:0004438">
    <property type="term" value="F:phosphatidylinositol-3-phosphate phosphatase activity"/>
    <property type="evidence" value="ECO:0007669"/>
    <property type="project" value="TreeGrafter"/>
</dbReference>
<name>A0A9J6BV95_POLVA</name>
<evidence type="ECO:0000313" key="18">
    <source>
        <dbReference type="Proteomes" id="UP001107558"/>
    </source>
</evidence>
<dbReference type="Proteomes" id="UP001107558">
    <property type="component" value="Chromosome 3"/>
</dbReference>
<dbReference type="OrthoDB" id="271628at2759"/>
<dbReference type="EMBL" id="JADBJN010000003">
    <property type="protein sequence ID" value="KAG5673820.1"/>
    <property type="molecule type" value="Genomic_DNA"/>
</dbReference>
<dbReference type="SMART" id="SM00404">
    <property type="entry name" value="PTPc_motif"/>
    <property type="match status" value="1"/>
</dbReference>
<evidence type="ECO:0000256" key="5">
    <source>
        <dbReference type="ARBA" id="ARBA00022771"/>
    </source>
</evidence>
<dbReference type="InterPro" id="IPR016130">
    <property type="entry name" value="Tyr_Pase_AS"/>
</dbReference>
<comment type="subcellular location">
    <subcellularLocation>
        <location evidence="1">Membrane</location>
    </subcellularLocation>
</comment>
<dbReference type="InterPro" id="IPR017455">
    <property type="entry name" value="Znf_FYVE-rel"/>
</dbReference>
<reference evidence="17" key="1">
    <citation type="submission" date="2021-03" db="EMBL/GenBank/DDBJ databases">
        <title>Chromosome level genome of the anhydrobiotic midge Polypedilum vanderplanki.</title>
        <authorList>
            <person name="Yoshida Y."/>
            <person name="Kikawada T."/>
            <person name="Gusev O."/>
        </authorList>
    </citation>
    <scope>NUCLEOTIDE SEQUENCE</scope>
    <source>
        <strain evidence="17">NIAS01</strain>
        <tissue evidence="17">Whole body or cell culture</tissue>
    </source>
</reference>
<organism evidence="17 18">
    <name type="scientific">Polypedilum vanderplanki</name>
    <name type="common">Sleeping chironomid midge</name>
    <dbReference type="NCBI Taxonomy" id="319348"/>
    <lineage>
        <taxon>Eukaryota</taxon>
        <taxon>Metazoa</taxon>
        <taxon>Ecdysozoa</taxon>
        <taxon>Arthropoda</taxon>
        <taxon>Hexapoda</taxon>
        <taxon>Insecta</taxon>
        <taxon>Pterygota</taxon>
        <taxon>Neoptera</taxon>
        <taxon>Endopterygota</taxon>
        <taxon>Diptera</taxon>
        <taxon>Nematocera</taxon>
        <taxon>Chironomoidea</taxon>
        <taxon>Chironomidae</taxon>
        <taxon>Chironominae</taxon>
        <taxon>Polypedilum</taxon>
        <taxon>Polypedilum</taxon>
    </lineage>
</organism>
<dbReference type="InterPro" id="IPR029021">
    <property type="entry name" value="Prot-tyrosine_phosphatase-like"/>
</dbReference>
<comment type="similarity">
    <text evidence="2">Belongs to the protein-tyrosine phosphatase family. Non-receptor class myotubularin subfamily.</text>
</comment>
<keyword evidence="6" id="KW-0378">Hydrolase</keyword>
<feature type="binding site" evidence="12">
    <location>
        <begin position="421"/>
        <end position="427"/>
    </location>
    <ligand>
        <name>substrate</name>
    </ligand>
</feature>
<keyword evidence="8" id="KW-0443">Lipid metabolism</keyword>
<accession>A0A9J6BV95</accession>
<dbReference type="GO" id="GO:0008270">
    <property type="term" value="F:zinc ion binding"/>
    <property type="evidence" value="ECO:0007669"/>
    <property type="project" value="UniProtKB-KW"/>
</dbReference>
<dbReference type="GO" id="GO:0005737">
    <property type="term" value="C:cytoplasm"/>
    <property type="evidence" value="ECO:0007669"/>
    <property type="project" value="TreeGrafter"/>
</dbReference>
<evidence type="ECO:0000313" key="17">
    <source>
        <dbReference type="EMBL" id="KAG5673820.1"/>
    </source>
</evidence>
<dbReference type="InterPro" id="IPR013083">
    <property type="entry name" value="Znf_RING/FYVE/PHD"/>
</dbReference>
<evidence type="ECO:0000256" key="3">
    <source>
        <dbReference type="ARBA" id="ARBA00012903"/>
    </source>
</evidence>
<comment type="caution">
    <text evidence="17">The sequence shown here is derived from an EMBL/GenBank/DDBJ whole genome shotgun (WGS) entry which is preliminary data.</text>
</comment>
<dbReference type="GO" id="GO:0019903">
    <property type="term" value="F:protein phosphatase binding"/>
    <property type="evidence" value="ECO:0007669"/>
    <property type="project" value="TreeGrafter"/>
</dbReference>
<dbReference type="InterPro" id="IPR010569">
    <property type="entry name" value="Myotubularin-like_Pase_dom"/>
</dbReference>
<dbReference type="SUPFAM" id="SSF50729">
    <property type="entry name" value="PH domain-like"/>
    <property type="match status" value="1"/>
</dbReference>
<dbReference type="SUPFAM" id="SSF57903">
    <property type="entry name" value="FYVE/PHD zinc finger"/>
    <property type="match status" value="1"/>
</dbReference>
<dbReference type="Gene3D" id="3.30.40.10">
    <property type="entry name" value="Zinc/RING finger domain, C3HC4 (zinc finger)"/>
    <property type="match status" value="1"/>
</dbReference>
<dbReference type="SMART" id="SM00064">
    <property type="entry name" value="FYVE"/>
    <property type="match status" value="1"/>
</dbReference>
<feature type="domain" description="FYVE-type" evidence="15">
    <location>
        <begin position="940"/>
        <end position="1003"/>
    </location>
</feature>
<dbReference type="InterPro" id="IPR030564">
    <property type="entry name" value="Myotubularin"/>
</dbReference>
<feature type="binding site" evidence="12">
    <location>
        <begin position="360"/>
        <end position="361"/>
    </location>
    <ligand>
        <name>substrate</name>
    </ligand>
</feature>
<dbReference type="GO" id="GO:0052629">
    <property type="term" value="F:phosphatidylinositol-3,5-bisphosphate 3-phosphatase activity"/>
    <property type="evidence" value="ECO:0007669"/>
    <property type="project" value="UniProtKB-EC"/>
</dbReference>
<gene>
    <name evidence="17" type="ORF">PVAND_003835</name>
</gene>
<dbReference type="GO" id="GO:0016020">
    <property type="term" value="C:membrane"/>
    <property type="evidence" value="ECO:0007669"/>
    <property type="project" value="UniProtKB-SubCell"/>
</dbReference>
<dbReference type="PANTHER" id="PTHR10807">
    <property type="entry name" value="MYOTUBULARIN-RELATED"/>
    <property type="match status" value="1"/>
</dbReference>
<dbReference type="InterPro" id="IPR011011">
    <property type="entry name" value="Znf_FYVE_PHD"/>
</dbReference>